<dbReference type="AlphaFoldDB" id="A0A380TUV8"/>
<reference evidence="4 5" key="1">
    <citation type="submission" date="2018-06" db="EMBL/GenBank/DDBJ databases">
        <authorList>
            <consortium name="Pathogen Informatics"/>
            <person name="Doyle S."/>
        </authorList>
    </citation>
    <scope>NUCLEOTIDE SEQUENCE [LARGE SCALE GENOMIC DNA]</scope>
    <source>
        <strain evidence="4 5">NCTC10801</strain>
    </source>
</reference>
<dbReference type="GO" id="GO:0004160">
    <property type="term" value="F:dihydroxy-acid dehydratase activity"/>
    <property type="evidence" value="ECO:0007669"/>
    <property type="project" value="UniProtKB-EC"/>
</dbReference>
<gene>
    <name evidence="4" type="primary">ilvD_2</name>
    <name evidence="4" type="ORF">NCTC10801_01697</name>
</gene>
<dbReference type="Proteomes" id="UP000254649">
    <property type="component" value="Unassembled WGS sequence"/>
</dbReference>
<dbReference type="InterPro" id="IPR037237">
    <property type="entry name" value="IlvD/EDD_N"/>
</dbReference>
<keyword evidence="2 4" id="KW-0456">Lyase</keyword>
<dbReference type="PANTHER" id="PTHR43661">
    <property type="entry name" value="D-XYLONATE DEHYDRATASE"/>
    <property type="match status" value="1"/>
</dbReference>
<organism evidence="4 5">
    <name type="scientific">[Actinobacillus] rossii</name>
    <dbReference type="NCBI Taxonomy" id="123820"/>
    <lineage>
        <taxon>Bacteria</taxon>
        <taxon>Pseudomonadati</taxon>
        <taxon>Pseudomonadota</taxon>
        <taxon>Gammaproteobacteria</taxon>
        <taxon>Pasteurellales</taxon>
        <taxon>Pasteurellaceae</taxon>
    </lineage>
</organism>
<dbReference type="PANTHER" id="PTHR43661:SF1">
    <property type="entry name" value="PHOSPHOGLUCONATE DEHYDRATASE"/>
    <property type="match status" value="1"/>
</dbReference>
<feature type="domain" description="Dihydroxy-acid/6-phosphogluconate dehydratase N-terminal" evidence="3">
    <location>
        <begin position="1"/>
        <end position="107"/>
    </location>
</feature>
<evidence type="ECO:0000256" key="1">
    <source>
        <dbReference type="ARBA" id="ARBA00006486"/>
    </source>
</evidence>
<sequence length="115" mass="12447">MGALSFGHLPTAFVPSGPMGTKISNKYKVQVRQQYAAGLIGKDELQTMENDSYHSVGTCTFYGTANTNQLVFEAMGLMLPGSAFVPVNSKLREKLTALCAKQMLKIQSSGKAWVI</sequence>
<dbReference type="GO" id="GO:0004456">
    <property type="term" value="F:phosphogluconate dehydratase activity"/>
    <property type="evidence" value="ECO:0007669"/>
    <property type="project" value="TreeGrafter"/>
</dbReference>
<protein>
    <submittedName>
        <fullName evidence="4">Dihydroxy-acid dehydratase</fullName>
        <ecNumber evidence="4">4.2.1.9</ecNumber>
    </submittedName>
</protein>
<evidence type="ECO:0000259" key="3">
    <source>
        <dbReference type="Pfam" id="PF00920"/>
    </source>
</evidence>
<evidence type="ECO:0000313" key="5">
    <source>
        <dbReference type="Proteomes" id="UP000254649"/>
    </source>
</evidence>
<accession>A0A380TUV8</accession>
<keyword evidence="5" id="KW-1185">Reference proteome</keyword>
<evidence type="ECO:0000256" key="2">
    <source>
        <dbReference type="ARBA" id="ARBA00023239"/>
    </source>
</evidence>
<dbReference type="GO" id="GO:0005829">
    <property type="term" value="C:cytosol"/>
    <property type="evidence" value="ECO:0007669"/>
    <property type="project" value="TreeGrafter"/>
</dbReference>
<dbReference type="EC" id="4.2.1.9" evidence="4"/>
<dbReference type="InterPro" id="IPR000581">
    <property type="entry name" value="ILV_EDD_N"/>
</dbReference>
<dbReference type="EMBL" id="UFRQ01000003">
    <property type="protein sequence ID" value="SUT92478.1"/>
    <property type="molecule type" value="Genomic_DNA"/>
</dbReference>
<dbReference type="Pfam" id="PF00920">
    <property type="entry name" value="ILVD_EDD_N"/>
    <property type="match status" value="1"/>
</dbReference>
<comment type="similarity">
    <text evidence="1">Belongs to the IlvD/Edd family.</text>
</comment>
<proteinExistence type="inferred from homology"/>
<name>A0A380TUV8_9PAST</name>
<dbReference type="SUPFAM" id="SSF143975">
    <property type="entry name" value="IlvD/EDD N-terminal domain-like"/>
    <property type="match status" value="1"/>
</dbReference>
<evidence type="ECO:0000313" key="4">
    <source>
        <dbReference type="EMBL" id="SUT92478.1"/>
    </source>
</evidence>